<dbReference type="EMBL" id="UINC01037884">
    <property type="protein sequence ID" value="SVB34058.1"/>
    <property type="molecule type" value="Genomic_DNA"/>
</dbReference>
<reference evidence="6" key="1">
    <citation type="submission" date="2018-05" db="EMBL/GenBank/DDBJ databases">
        <authorList>
            <person name="Lanie J.A."/>
            <person name="Ng W.-L."/>
            <person name="Kazmierczak K.M."/>
            <person name="Andrzejewski T.M."/>
            <person name="Davidsen T.M."/>
            <person name="Wayne K.J."/>
            <person name="Tettelin H."/>
            <person name="Glass J.I."/>
            <person name="Rusch D."/>
            <person name="Podicherti R."/>
            <person name="Tsui H.-C.T."/>
            <person name="Winkler M.E."/>
        </authorList>
    </citation>
    <scope>NUCLEOTIDE SEQUENCE</scope>
</reference>
<feature type="transmembrane region" description="Helical" evidence="5">
    <location>
        <begin position="43"/>
        <end position="59"/>
    </location>
</feature>
<keyword evidence="3 5" id="KW-1133">Transmembrane helix</keyword>
<evidence type="ECO:0000313" key="6">
    <source>
        <dbReference type="EMBL" id="SVB34058.1"/>
    </source>
</evidence>
<feature type="transmembrane region" description="Helical" evidence="5">
    <location>
        <begin position="12"/>
        <end position="31"/>
    </location>
</feature>
<dbReference type="AlphaFoldDB" id="A0A382D6J4"/>
<feature type="transmembrane region" description="Helical" evidence="5">
    <location>
        <begin position="66"/>
        <end position="86"/>
    </location>
</feature>
<dbReference type="GO" id="GO:0016020">
    <property type="term" value="C:membrane"/>
    <property type="evidence" value="ECO:0007669"/>
    <property type="project" value="UniProtKB-SubCell"/>
</dbReference>
<dbReference type="PIRSF" id="PIRSF033913">
    <property type="entry name" value="S-S_format_DsbB"/>
    <property type="match status" value="1"/>
</dbReference>
<protein>
    <recommendedName>
        <fullName evidence="7">Disulfide bond formation protein B</fullName>
    </recommendedName>
</protein>
<dbReference type="Pfam" id="PF02600">
    <property type="entry name" value="DsbB"/>
    <property type="match status" value="1"/>
</dbReference>
<evidence type="ECO:0000256" key="2">
    <source>
        <dbReference type="ARBA" id="ARBA00022692"/>
    </source>
</evidence>
<evidence type="ECO:0000256" key="3">
    <source>
        <dbReference type="ARBA" id="ARBA00022989"/>
    </source>
</evidence>
<sequence length="161" mass="18330">MSQLKNKTTLNLILFFSIFALGAAYFVQYILDHKPCNLCLIERLPYISSIIIILLGLILKKFEKFIFILLALIFISATIISFYHFGIEQGFFKESLVCDSGNGINSLTKEDLLKKLQKNTISCKDANFTFFGLSLATINTIISFILSVITFKLFLSYEKNK</sequence>
<evidence type="ECO:0008006" key="7">
    <source>
        <dbReference type="Google" id="ProtNLM"/>
    </source>
</evidence>
<proteinExistence type="predicted"/>
<feature type="transmembrane region" description="Helical" evidence="5">
    <location>
        <begin position="128"/>
        <end position="155"/>
    </location>
</feature>
<dbReference type="GO" id="GO:0015035">
    <property type="term" value="F:protein-disulfide reductase activity"/>
    <property type="evidence" value="ECO:0007669"/>
    <property type="project" value="InterPro"/>
</dbReference>
<dbReference type="GO" id="GO:0006457">
    <property type="term" value="P:protein folding"/>
    <property type="evidence" value="ECO:0007669"/>
    <property type="project" value="InterPro"/>
</dbReference>
<comment type="subcellular location">
    <subcellularLocation>
        <location evidence="1">Membrane</location>
        <topology evidence="1">Multi-pass membrane protein</topology>
    </subcellularLocation>
</comment>
<dbReference type="InterPro" id="IPR003752">
    <property type="entry name" value="DiS_bond_form_DsbB/BdbC"/>
</dbReference>
<dbReference type="Gene3D" id="1.20.1550.10">
    <property type="entry name" value="DsbB-like"/>
    <property type="match status" value="1"/>
</dbReference>
<dbReference type="InterPro" id="IPR024199">
    <property type="entry name" value="Uncharacterised_DsbB"/>
</dbReference>
<name>A0A382D6J4_9ZZZZ</name>
<organism evidence="6">
    <name type="scientific">marine metagenome</name>
    <dbReference type="NCBI Taxonomy" id="408172"/>
    <lineage>
        <taxon>unclassified sequences</taxon>
        <taxon>metagenomes</taxon>
        <taxon>ecological metagenomes</taxon>
    </lineage>
</organism>
<evidence type="ECO:0000256" key="4">
    <source>
        <dbReference type="ARBA" id="ARBA00023136"/>
    </source>
</evidence>
<dbReference type="InterPro" id="IPR023380">
    <property type="entry name" value="DsbB-like_sf"/>
</dbReference>
<keyword evidence="4 5" id="KW-0472">Membrane</keyword>
<dbReference type="SUPFAM" id="SSF158442">
    <property type="entry name" value="DsbB-like"/>
    <property type="match status" value="1"/>
</dbReference>
<accession>A0A382D6J4</accession>
<evidence type="ECO:0000256" key="5">
    <source>
        <dbReference type="SAM" id="Phobius"/>
    </source>
</evidence>
<evidence type="ECO:0000256" key="1">
    <source>
        <dbReference type="ARBA" id="ARBA00004141"/>
    </source>
</evidence>
<keyword evidence="2 5" id="KW-0812">Transmembrane</keyword>
<gene>
    <name evidence="6" type="ORF">METZ01_LOCUS186912</name>
</gene>